<dbReference type="InterPro" id="IPR013762">
    <property type="entry name" value="Integrase-like_cat_sf"/>
</dbReference>
<sequence length="275" mass="30384">MGKEEIEAFLTSLAVDRNVAASTQTQALSAILFLYKEVLGIEPPWLSDLTRAKKPVRLPTVLARDEVQALLAQMDDPLLGLIVRLLYGTGMRLLEGLRLRVKDVDFSRNEIVVREGKGNKDRVTMLPASLKEALQAHLKVVKAQHDADLLAGRGEVWLPDALAVKYPNASRTLGWQYVFPASGFSVDPRSGAVRRHHVDDKRVQRAVRKAAARAGLVKPVSPHTLRHSFATHLLEAGYDIRTVQELLGHSDVSTTMIYTHVLNKGGRGVVSPLDR</sequence>
<accession>A0A4R1B3W4</accession>
<dbReference type="CDD" id="cd01193">
    <property type="entry name" value="INT_IntI_C"/>
    <property type="match status" value="1"/>
</dbReference>
<evidence type="ECO:0000313" key="6">
    <source>
        <dbReference type="EMBL" id="TCJ12764.1"/>
    </source>
</evidence>
<dbReference type="EMBL" id="SJZB01000042">
    <property type="protein sequence ID" value="TCJ12764.1"/>
    <property type="molecule type" value="Genomic_DNA"/>
</dbReference>
<dbReference type="InterPro" id="IPR004107">
    <property type="entry name" value="Integrase_SAM-like_N"/>
</dbReference>
<evidence type="ECO:0000256" key="3">
    <source>
        <dbReference type="ARBA" id="ARBA00023125"/>
    </source>
</evidence>
<dbReference type="Gene3D" id="1.10.150.130">
    <property type="match status" value="1"/>
</dbReference>
<evidence type="ECO:0000256" key="1">
    <source>
        <dbReference type="ARBA" id="ARBA00008857"/>
    </source>
</evidence>
<evidence type="ECO:0000256" key="4">
    <source>
        <dbReference type="ARBA" id="ARBA00023172"/>
    </source>
</evidence>
<dbReference type="GO" id="GO:0003677">
    <property type="term" value="F:DNA binding"/>
    <property type="evidence" value="ECO:0007669"/>
    <property type="project" value="UniProtKB-KW"/>
</dbReference>
<evidence type="ECO:0000256" key="2">
    <source>
        <dbReference type="ARBA" id="ARBA00022908"/>
    </source>
</evidence>
<evidence type="ECO:0000313" key="7">
    <source>
        <dbReference type="Proteomes" id="UP000295443"/>
    </source>
</evidence>
<dbReference type="NCBIfam" id="TIGR02249">
    <property type="entry name" value="integrase_gron"/>
    <property type="match status" value="1"/>
</dbReference>
<dbReference type="PANTHER" id="PTHR30349">
    <property type="entry name" value="PHAGE INTEGRASE-RELATED"/>
    <property type="match status" value="1"/>
</dbReference>
<dbReference type="InterPro" id="IPR002104">
    <property type="entry name" value="Integrase_catalytic"/>
</dbReference>
<dbReference type="PROSITE" id="PS51898">
    <property type="entry name" value="TYR_RECOMBINASE"/>
    <property type="match status" value="1"/>
</dbReference>
<keyword evidence="7" id="KW-1185">Reference proteome</keyword>
<proteinExistence type="inferred from homology"/>
<gene>
    <name evidence="6" type="ORF">EZJ19_11005</name>
</gene>
<comment type="caution">
    <text evidence="6">The sequence shown here is derived from an EMBL/GenBank/DDBJ whole genome shotgun (WGS) entry which is preliminary data.</text>
</comment>
<evidence type="ECO:0000259" key="5">
    <source>
        <dbReference type="PROSITE" id="PS51898"/>
    </source>
</evidence>
<dbReference type="AlphaFoldDB" id="A0A4R1B3W4"/>
<dbReference type="Proteomes" id="UP000295443">
    <property type="component" value="Unassembled WGS sequence"/>
</dbReference>
<dbReference type="Gene3D" id="1.10.443.10">
    <property type="entry name" value="Intergrase catalytic core"/>
    <property type="match status" value="1"/>
</dbReference>
<dbReference type="InterPro" id="IPR011010">
    <property type="entry name" value="DNA_brk_join_enz"/>
</dbReference>
<dbReference type="GO" id="GO:0015074">
    <property type="term" value="P:DNA integration"/>
    <property type="evidence" value="ECO:0007669"/>
    <property type="project" value="UniProtKB-KW"/>
</dbReference>
<dbReference type="GO" id="GO:0006310">
    <property type="term" value="P:DNA recombination"/>
    <property type="evidence" value="ECO:0007669"/>
    <property type="project" value="UniProtKB-KW"/>
</dbReference>
<name>A0A4R1B3W4_9PROT</name>
<keyword evidence="4" id="KW-0233">DNA recombination</keyword>
<protein>
    <submittedName>
        <fullName evidence="6">Integron integrase</fullName>
    </submittedName>
</protein>
<dbReference type="Pfam" id="PF13495">
    <property type="entry name" value="Phage_int_SAM_4"/>
    <property type="match status" value="1"/>
</dbReference>
<dbReference type="InterPro" id="IPR050090">
    <property type="entry name" value="Tyrosine_recombinase_XerCD"/>
</dbReference>
<dbReference type="OrthoDB" id="9801717at2"/>
<organism evidence="6 7">
    <name type="scientific">Parasulfuritortus cantonensis</name>
    <dbReference type="NCBI Taxonomy" id="2528202"/>
    <lineage>
        <taxon>Bacteria</taxon>
        <taxon>Pseudomonadati</taxon>
        <taxon>Pseudomonadota</taxon>
        <taxon>Betaproteobacteria</taxon>
        <taxon>Nitrosomonadales</taxon>
        <taxon>Thiobacillaceae</taxon>
        <taxon>Parasulfuritortus</taxon>
    </lineage>
</organism>
<dbReference type="InterPro" id="IPR011946">
    <property type="entry name" value="Integrase_integron-type"/>
</dbReference>
<dbReference type="InterPro" id="IPR010998">
    <property type="entry name" value="Integrase_recombinase_N"/>
</dbReference>
<comment type="similarity">
    <text evidence="1">Belongs to the 'phage' integrase family.</text>
</comment>
<keyword evidence="3" id="KW-0238">DNA-binding</keyword>
<feature type="domain" description="Tyr recombinase" evidence="5">
    <location>
        <begin position="57"/>
        <end position="271"/>
    </location>
</feature>
<dbReference type="SUPFAM" id="SSF56349">
    <property type="entry name" value="DNA breaking-rejoining enzymes"/>
    <property type="match status" value="1"/>
</dbReference>
<keyword evidence="2" id="KW-0229">DNA integration</keyword>
<reference evidence="6 7" key="1">
    <citation type="submission" date="2019-03" db="EMBL/GenBank/DDBJ databases">
        <title>Genome sequence of Thiobacillaceae bacterium LSR1, a sulfur-oxidizing bacterium isolated from freshwater sediment.</title>
        <authorList>
            <person name="Li S."/>
        </authorList>
    </citation>
    <scope>NUCLEOTIDE SEQUENCE [LARGE SCALE GENOMIC DNA]</scope>
    <source>
        <strain evidence="6 7">LSR1</strain>
    </source>
</reference>
<dbReference type="PANTHER" id="PTHR30349:SF64">
    <property type="entry name" value="PROPHAGE INTEGRASE INTD-RELATED"/>
    <property type="match status" value="1"/>
</dbReference>
<dbReference type="Pfam" id="PF00589">
    <property type="entry name" value="Phage_integrase"/>
    <property type="match status" value="1"/>
</dbReference>